<evidence type="ECO:0000313" key="3">
    <source>
        <dbReference type="Proteomes" id="UP000533476"/>
    </source>
</evidence>
<protein>
    <submittedName>
        <fullName evidence="2">DUF881 domain-containing protein</fullName>
    </submittedName>
</protein>
<dbReference type="EMBL" id="JABBVZ010000094">
    <property type="protein sequence ID" value="NMP24241.1"/>
    <property type="molecule type" value="Genomic_DNA"/>
</dbReference>
<dbReference type="InterPro" id="IPR010273">
    <property type="entry name" value="DUF881"/>
</dbReference>
<evidence type="ECO:0000313" key="2">
    <source>
        <dbReference type="EMBL" id="NMP24241.1"/>
    </source>
</evidence>
<dbReference type="Pfam" id="PF05949">
    <property type="entry name" value="DUF881"/>
    <property type="match status" value="1"/>
</dbReference>
<gene>
    <name evidence="2" type="ORF">HIJ39_18070</name>
</gene>
<dbReference type="PANTHER" id="PTHR37313:SF2">
    <property type="entry name" value="UPF0749 PROTEIN YLXX"/>
    <property type="match status" value="1"/>
</dbReference>
<proteinExistence type="inferred from homology"/>
<name>A0A7Y0Q4P3_9FIRM</name>
<evidence type="ECO:0000256" key="1">
    <source>
        <dbReference type="ARBA" id="ARBA00009108"/>
    </source>
</evidence>
<organism evidence="2 3">
    <name type="scientific">Sulfobacillus harzensis</name>
    <dbReference type="NCBI Taxonomy" id="2729629"/>
    <lineage>
        <taxon>Bacteria</taxon>
        <taxon>Bacillati</taxon>
        <taxon>Bacillota</taxon>
        <taxon>Clostridia</taxon>
        <taxon>Eubacteriales</taxon>
        <taxon>Clostridiales Family XVII. Incertae Sedis</taxon>
        <taxon>Sulfobacillus</taxon>
    </lineage>
</organism>
<comment type="caution">
    <text evidence="2">The sequence shown here is derived from an EMBL/GenBank/DDBJ whole genome shotgun (WGS) entry which is preliminary data.</text>
</comment>
<dbReference type="PANTHER" id="PTHR37313">
    <property type="entry name" value="UPF0749 PROTEIN RV1825"/>
    <property type="match status" value="1"/>
</dbReference>
<comment type="similarity">
    <text evidence="1">Belongs to the UPF0749 family.</text>
</comment>
<keyword evidence="3" id="KW-1185">Reference proteome</keyword>
<dbReference type="AlphaFoldDB" id="A0A7Y0Q4P3"/>
<sequence length="232" mass="24600">MRVQSGQIAVGLAALLLGLMVAVQFRLQQVVPPASNTNQLLSLLKQADQKRTQLSQQVAHLNMELDRRLSQKASAQRLEHQLTQEEILAGTVPVQGPGVVVTWANGNAPAAYQITDIDLLLMVNELRAAGAEAISINGQRITAETEIRSAANYILINDTQTAAPFTIKAIGQANQLAGALTLAGGLYDESQQEGLSMTITKKHAVVIPAAPPAILSNIAQKQVSDQGSGKKG</sequence>
<reference evidence="2 3" key="1">
    <citation type="submission" date="2020-04" db="EMBL/GenBank/DDBJ databases">
        <authorList>
            <person name="Zhang R."/>
            <person name="Schippers A."/>
        </authorList>
    </citation>
    <scope>NUCLEOTIDE SEQUENCE [LARGE SCALE GENOMIC DNA]</scope>
    <source>
        <strain evidence="2 3">DSM 109850</strain>
    </source>
</reference>
<dbReference type="Proteomes" id="UP000533476">
    <property type="component" value="Unassembled WGS sequence"/>
</dbReference>
<accession>A0A7Y0Q4P3</accession>
<dbReference type="Gene3D" id="3.30.70.1880">
    <property type="entry name" value="Protein of unknown function DUF881"/>
    <property type="match status" value="1"/>
</dbReference>